<dbReference type="KEGG" id="dku:Desku_0772"/>
<dbReference type="InterPro" id="IPR028985">
    <property type="entry name" value="Bacillus_phage_prot-like"/>
</dbReference>
<gene>
    <name evidence="2" type="ordered locus">Desku_0772</name>
</gene>
<dbReference type="InterPro" id="IPR041270">
    <property type="entry name" value="Phage_ABA_S"/>
</dbReference>
<evidence type="ECO:0000313" key="2">
    <source>
        <dbReference type="EMBL" id="AEG14378.1"/>
    </source>
</evidence>
<proteinExistence type="predicted"/>
<evidence type="ECO:0000313" key="3">
    <source>
        <dbReference type="Proteomes" id="UP000009229"/>
    </source>
</evidence>
<feature type="domain" description="Phage ABA sandwich" evidence="1">
    <location>
        <begin position="12"/>
        <end position="85"/>
    </location>
</feature>
<evidence type="ECO:0000259" key="1">
    <source>
        <dbReference type="Pfam" id="PF18066"/>
    </source>
</evidence>
<dbReference type="Gene3D" id="3.30.2120.10">
    <property type="entry name" value="Bacillus phage protein-like"/>
    <property type="match status" value="1"/>
</dbReference>
<dbReference type="AlphaFoldDB" id="A0AAU8PX31"/>
<dbReference type="EMBL" id="CP002770">
    <property type="protein sequence ID" value="AEG14378.1"/>
    <property type="molecule type" value="Genomic_DNA"/>
</dbReference>
<keyword evidence="3" id="KW-1185">Reference proteome</keyword>
<dbReference type="RefSeq" id="WP_013821893.1">
    <property type="nucleotide sequence ID" value="NC_015573.1"/>
</dbReference>
<sequence>MCYEQVGKEMDRLIAEKLMGWQVKKTVGSDGAEEWWIPQKVACIVKAPWSGMVFMWNPSTDVKAAWDVVEKLRQMGWLVRVQAMPDGILPSGKPAPAYIATGVYIKGHSSDDRSEIEKYVCSDFNGYGTTAPEAICRLALEILCN</sequence>
<accession>A0AAU8PX31</accession>
<organism evidence="2 3">
    <name type="scientific">Desulfofundulus kuznetsovii (strain DSM 6115 / VKM B-1805 / 17)</name>
    <name type="common">Desulfotomaculum kuznetsovii</name>
    <dbReference type="NCBI Taxonomy" id="760568"/>
    <lineage>
        <taxon>Bacteria</taxon>
        <taxon>Bacillati</taxon>
        <taxon>Bacillota</taxon>
        <taxon>Clostridia</taxon>
        <taxon>Eubacteriales</taxon>
        <taxon>Peptococcaceae</taxon>
        <taxon>Desulfofundulus</taxon>
    </lineage>
</organism>
<dbReference type="Proteomes" id="UP000009229">
    <property type="component" value="Chromosome"/>
</dbReference>
<reference evidence="3" key="1">
    <citation type="submission" date="2011-05" db="EMBL/GenBank/DDBJ databases">
        <title>Complete sequence of Desulfotomaculum kuznetsovii DSM 6115.</title>
        <authorList>
            <person name="Lucas S."/>
            <person name="Han J."/>
            <person name="Lapidus A."/>
            <person name="Cheng J.-F."/>
            <person name="Goodwin L."/>
            <person name="Pitluck S."/>
            <person name="Peters L."/>
            <person name="Mikhailova N."/>
            <person name="Lu M."/>
            <person name="Saunders E."/>
            <person name="Han C."/>
            <person name="Tapia R."/>
            <person name="Land M."/>
            <person name="Hauser L."/>
            <person name="Kyrpides N."/>
            <person name="Ivanova N."/>
            <person name="Pagani I."/>
            <person name="Nazina T."/>
            <person name="Ivanova A."/>
            <person name="Parshina S."/>
            <person name="Kuever J."/>
            <person name="Muyzer G."/>
            <person name="Plugge C."/>
            <person name="Stams A."/>
            <person name="Woyke T."/>
        </authorList>
    </citation>
    <scope>NUCLEOTIDE SEQUENCE [LARGE SCALE GENOMIC DNA]</scope>
    <source>
        <strain evidence="3">DSM 6115 / VKM B-1805 / 17</strain>
    </source>
</reference>
<protein>
    <recommendedName>
        <fullName evidence="1">Phage ABA sandwich domain-containing protein</fullName>
    </recommendedName>
</protein>
<name>A0AAU8PX31_DESK7</name>
<dbReference type="Pfam" id="PF18066">
    <property type="entry name" value="Phage_ABA_S"/>
    <property type="match status" value="1"/>
</dbReference>